<accession>A0ABS2E5R5</accession>
<dbReference type="SUPFAM" id="SSF56784">
    <property type="entry name" value="HAD-like"/>
    <property type="match status" value="1"/>
</dbReference>
<dbReference type="PANTHER" id="PTHR10000">
    <property type="entry name" value="PHOSPHOSERINE PHOSPHATASE"/>
    <property type="match status" value="1"/>
</dbReference>
<dbReference type="PROSITE" id="PS01229">
    <property type="entry name" value="COF_2"/>
    <property type="match status" value="1"/>
</dbReference>
<organism evidence="1 2">
    <name type="scientific">Faecalicatena fissicatena</name>
    <dbReference type="NCBI Taxonomy" id="290055"/>
    <lineage>
        <taxon>Bacteria</taxon>
        <taxon>Bacillati</taxon>
        <taxon>Bacillota</taxon>
        <taxon>Clostridia</taxon>
        <taxon>Lachnospirales</taxon>
        <taxon>Lachnospiraceae</taxon>
        <taxon>Faecalicatena</taxon>
    </lineage>
</organism>
<dbReference type="InterPro" id="IPR023214">
    <property type="entry name" value="HAD_sf"/>
</dbReference>
<dbReference type="InterPro" id="IPR036412">
    <property type="entry name" value="HAD-like_sf"/>
</dbReference>
<dbReference type="Gene3D" id="3.30.1240.10">
    <property type="match status" value="1"/>
</dbReference>
<gene>
    <name evidence="1" type="ORF">H7U36_02430</name>
</gene>
<dbReference type="InterPro" id="IPR006379">
    <property type="entry name" value="HAD-SF_hydro_IIB"/>
</dbReference>
<dbReference type="PANTHER" id="PTHR10000:SF50">
    <property type="entry name" value="STRESS RESPONSE PROTEIN YHAX"/>
    <property type="match status" value="1"/>
</dbReference>
<proteinExistence type="predicted"/>
<dbReference type="Gene3D" id="3.40.50.1000">
    <property type="entry name" value="HAD superfamily/HAD-like"/>
    <property type="match status" value="1"/>
</dbReference>
<dbReference type="GO" id="GO:0016787">
    <property type="term" value="F:hydrolase activity"/>
    <property type="evidence" value="ECO:0007669"/>
    <property type="project" value="UniProtKB-KW"/>
</dbReference>
<protein>
    <submittedName>
        <fullName evidence="1">Cof-type HAD-IIB family hydrolase</fullName>
    </submittedName>
</protein>
<dbReference type="SFLD" id="SFLDG01140">
    <property type="entry name" value="C2.B:_Phosphomannomutase_and_P"/>
    <property type="match status" value="1"/>
</dbReference>
<comment type="caution">
    <text evidence="1">The sequence shown here is derived from an EMBL/GenBank/DDBJ whole genome shotgun (WGS) entry which is preliminary data.</text>
</comment>
<reference evidence="1 2" key="1">
    <citation type="journal article" date="2021" name="Sci. Rep.">
        <title>The distribution of antibiotic resistance genes in chicken gut microbiota commensals.</title>
        <authorList>
            <person name="Juricova H."/>
            <person name="Matiasovicova J."/>
            <person name="Kubasova T."/>
            <person name="Cejkova D."/>
            <person name="Rychlik I."/>
        </authorList>
    </citation>
    <scope>NUCLEOTIDE SEQUENCE [LARGE SCALE GENOMIC DNA]</scope>
    <source>
        <strain evidence="1 2">An773</strain>
    </source>
</reference>
<dbReference type="Proteomes" id="UP000716906">
    <property type="component" value="Unassembled WGS sequence"/>
</dbReference>
<dbReference type="NCBIfam" id="TIGR01484">
    <property type="entry name" value="HAD-SF-IIB"/>
    <property type="match status" value="1"/>
</dbReference>
<dbReference type="NCBIfam" id="TIGR00099">
    <property type="entry name" value="Cof-subfamily"/>
    <property type="match status" value="1"/>
</dbReference>
<keyword evidence="2" id="KW-1185">Reference proteome</keyword>
<dbReference type="SFLD" id="SFLDS00003">
    <property type="entry name" value="Haloacid_Dehalogenase"/>
    <property type="match status" value="1"/>
</dbReference>
<dbReference type="InterPro" id="IPR000150">
    <property type="entry name" value="Cof"/>
</dbReference>
<evidence type="ECO:0000313" key="1">
    <source>
        <dbReference type="EMBL" id="MBM6736969.1"/>
    </source>
</evidence>
<dbReference type="EMBL" id="JACLYY010000002">
    <property type="protein sequence ID" value="MBM6736969.1"/>
    <property type="molecule type" value="Genomic_DNA"/>
</dbReference>
<evidence type="ECO:0000313" key="2">
    <source>
        <dbReference type="Proteomes" id="UP000716906"/>
    </source>
</evidence>
<dbReference type="Pfam" id="PF08282">
    <property type="entry name" value="Hydrolase_3"/>
    <property type="match status" value="1"/>
</dbReference>
<sequence>MVGLDMDGTLLTTEKELTEHTKEVLLEAIDRGVTVLPATGRPLTGIPEEVLKLPGVRYAVASNGARIVDLKEDRVIYEGLVSYETGSRVLEICSRYDALMEIYYDGVGYADEEKLKRIDEYVPKAPMARYIAGSRCPVEDVMAMFEERKAPTDKVHALFRTKEEREKAWQEVEKEVPDIEITGALSNNIEVNAKGVNKGRGLLILGELLGIRREEIMAVGDGSNDIAMLREAGLGVAMENATDEVKAAADVITLSNDREGAAAAIEKYVLRDLRQNEEHDKI</sequence>
<keyword evidence="1" id="KW-0378">Hydrolase</keyword>
<name>A0ABS2E5R5_9FIRM</name>